<evidence type="ECO:0000313" key="2">
    <source>
        <dbReference type="Proteomes" id="UP001501207"/>
    </source>
</evidence>
<dbReference type="Pfam" id="PF15428">
    <property type="entry name" value="Imm26"/>
    <property type="match status" value="1"/>
</dbReference>
<proteinExistence type="predicted"/>
<sequence>MARSNTRIGDVFSVDIEGNYKKYFQLVAFDLAQLNSDVIRVFERKYPLNADPGLSEITNEEVVFYAHCVTKLGIKMNLWKKIGNFHNIGRIDHVLFKGSR</sequence>
<evidence type="ECO:0000313" key="1">
    <source>
        <dbReference type="EMBL" id="GAA4314462.1"/>
    </source>
</evidence>
<gene>
    <name evidence="1" type="ORF">GCM10023143_25330</name>
</gene>
<dbReference type="Proteomes" id="UP001501207">
    <property type="component" value="Unassembled WGS sequence"/>
</dbReference>
<keyword evidence="2" id="KW-1185">Reference proteome</keyword>
<organism evidence="1 2">
    <name type="scientific">Compostibacter hankyongensis</name>
    <dbReference type="NCBI Taxonomy" id="1007089"/>
    <lineage>
        <taxon>Bacteria</taxon>
        <taxon>Pseudomonadati</taxon>
        <taxon>Bacteroidota</taxon>
        <taxon>Chitinophagia</taxon>
        <taxon>Chitinophagales</taxon>
        <taxon>Chitinophagaceae</taxon>
        <taxon>Compostibacter</taxon>
    </lineage>
</organism>
<reference evidence="2" key="1">
    <citation type="journal article" date="2019" name="Int. J. Syst. Evol. Microbiol.">
        <title>The Global Catalogue of Microorganisms (GCM) 10K type strain sequencing project: providing services to taxonomists for standard genome sequencing and annotation.</title>
        <authorList>
            <consortium name="The Broad Institute Genomics Platform"/>
            <consortium name="The Broad Institute Genome Sequencing Center for Infectious Disease"/>
            <person name="Wu L."/>
            <person name="Ma J."/>
        </authorList>
    </citation>
    <scope>NUCLEOTIDE SEQUENCE [LARGE SCALE GENOMIC DNA]</scope>
    <source>
        <strain evidence="2">JCM 17664</strain>
    </source>
</reference>
<dbReference type="InterPro" id="IPR029278">
    <property type="entry name" value="Imm26"/>
</dbReference>
<accession>A0ABP8FZV3</accession>
<name>A0ABP8FZV3_9BACT</name>
<protein>
    <submittedName>
        <fullName evidence="1">Uncharacterized protein</fullName>
    </submittedName>
</protein>
<dbReference type="RefSeq" id="WP_344979872.1">
    <property type="nucleotide sequence ID" value="NZ_BAABFN010000006.1"/>
</dbReference>
<dbReference type="EMBL" id="BAABFN010000006">
    <property type="protein sequence ID" value="GAA4314462.1"/>
    <property type="molecule type" value="Genomic_DNA"/>
</dbReference>
<comment type="caution">
    <text evidence="1">The sequence shown here is derived from an EMBL/GenBank/DDBJ whole genome shotgun (WGS) entry which is preliminary data.</text>
</comment>